<dbReference type="Proteomes" id="UP000015106">
    <property type="component" value="Chromosome 3"/>
</dbReference>
<accession>A0A8R7PQX3</accession>
<evidence type="ECO:0000256" key="1">
    <source>
        <dbReference type="SAM" id="MobiDB-lite"/>
    </source>
</evidence>
<protein>
    <submittedName>
        <fullName evidence="2">Uncharacterized protein</fullName>
    </submittedName>
</protein>
<reference evidence="3" key="1">
    <citation type="journal article" date="2013" name="Nature">
        <title>Draft genome of the wheat A-genome progenitor Triticum urartu.</title>
        <authorList>
            <person name="Ling H.Q."/>
            <person name="Zhao S."/>
            <person name="Liu D."/>
            <person name="Wang J."/>
            <person name="Sun H."/>
            <person name="Zhang C."/>
            <person name="Fan H."/>
            <person name="Li D."/>
            <person name="Dong L."/>
            <person name="Tao Y."/>
            <person name="Gao C."/>
            <person name="Wu H."/>
            <person name="Li Y."/>
            <person name="Cui Y."/>
            <person name="Guo X."/>
            <person name="Zheng S."/>
            <person name="Wang B."/>
            <person name="Yu K."/>
            <person name="Liang Q."/>
            <person name="Yang W."/>
            <person name="Lou X."/>
            <person name="Chen J."/>
            <person name="Feng M."/>
            <person name="Jian J."/>
            <person name="Zhang X."/>
            <person name="Luo G."/>
            <person name="Jiang Y."/>
            <person name="Liu J."/>
            <person name="Wang Z."/>
            <person name="Sha Y."/>
            <person name="Zhang B."/>
            <person name="Wu H."/>
            <person name="Tang D."/>
            <person name="Shen Q."/>
            <person name="Xue P."/>
            <person name="Zou S."/>
            <person name="Wang X."/>
            <person name="Liu X."/>
            <person name="Wang F."/>
            <person name="Yang Y."/>
            <person name="An X."/>
            <person name="Dong Z."/>
            <person name="Zhang K."/>
            <person name="Zhang X."/>
            <person name="Luo M.C."/>
            <person name="Dvorak J."/>
            <person name="Tong Y."/>
            <person name="Wang J."/>
            <person name="Yang H."/>
            <person name="Li Z."/>
            <person name="Wang D."/>
            <person name="Zhang A."/>
            <person name="Wang J."/>
        </authorList>
    </citation>
    <scope>NUCLEOTIDE SEQUENCE</scope>
    <source>
        <strain evidence="3">cv. G1812</strain>
    </source>
</reference>
<feature type="region of interest" description="Disordered" evidence="1">
    <location>
        <begin position="1"/>
        <end position="20"/>
    </location>
</feature>
<evidence type="ECO:0000313" key="2">
    <source>
        <dbReference type="EnsemblPlants" id="TuG1812G0300001735.01.T01.cds295672"/>
    </source>
</evidence>
<sequence length="87" mass="9394">MAAARSSSRRDPPRHTPDLLLLLPTPGDKCHAQPLPDDPLLLLPPDDARGACSPGHLRRRAQARSTSRRGDGPLMVVLKESKKATKG</sequence>
<feature type="compositionally biased region" description="Basic and acidic residues" evidence="1">
    <location>
        <begin position="8"/>
        <end position="17"/>
    </location>
</feature>
<proteinExistence type="predicted"/>
<name>A0A8R7PQX3_TRIUA</name>
<reference evidence="2" key="3">
    <citation type="submission" date="2022-06" db="UniProtKB">
        <authorList>
            <consortium name="EnsemblPlants"/>
        </authorList>
    </citation>
    <scope>IDENTIFICATION</scope>
</reference>
<organism evidence="2 3">
    <name type="scientific">Triticum urartu</name>
    <name type="common">Red wild einkorn</name>
    <name type="synonym">Crithodium urartu</name>
    <dbReference type="NCBI Taxonomy" id="4572"/>
    <lineage>
        <taxon>Eukaryota</taxon>
        <taxon>Viridiplantae</taxon>
        <taxon>Streptophyta</taxon>
        <taxon>Embryophyta</taxon>
        <taxon>Tracheophyta</taxon>
        <taxon>Spermatophyta</taxon>
        <taxon>Magnoliopsida</taxon>
        <taxon>Liliopsida</taxon>
        <taxon>Poales</taxon>
        <taxon>Poaceae</taxon>
        <taxon>BOP clade</taxon>
        <taxon>Pooideae</taxon>
        <taxon>Triticodae</taxon>
        <taxon>Triticeae</taxon>
        <taxon>Triticinae</taxon>
        <taxon>Triticum</taxon>
    </lineage>
</organism>
<dbReference type="Gramene" id="TuG1812G0300001735.01.T01">
    <property type="protein sequence ID" value="TuG1812G0300001735.01.T01.cds295672"/>
    <property type="gene ID" value="TuG1812G0300001735.01"/>
</dbReference>
<evidence type="ECO:0000313" key="3">
    <source>
        <dbReference type="Proteomes" id="UP000015106"/>
    </source>
</evidence>
<dbReference type="AlphaFoldDB" id="A0A8R7PQX3"/>
<feature type="region of interest" description="Disordered" evidence="1">
    <location>
        <begin position="46"/>
        <end position="87"/>
    </location>
</feature>
<reference evidence="2" key="2">
    <citation type="submission" date="2018-03" db="EMBL/GenBank/DDBJ databases">
        <title>The Triticum urartu genome reveals the dynamic nature of wheat genome evolution.</title>
        <authorList>
            <person name="Ling H."/>
            <person name="Ma B."/>
            <person name="Shi X."/>
            <person name="Liu H."/>
            <person name="Dong L."/>
            <person name="Sun H."/>
            <person name="Cao Y."/>
            <person name="Gao Q."/>
            <person name="Zheng S."/>
            <person name="Li Y."/>
            <person name="Yu Y."/>
            <person name="Du H."/>
            <person name="Qi M."/>
            <person name="Li Y."/>
            <person name="Yu H."/>
            <person name="Cui Y."/>
            <person name="Wang N."/>
            <person name="Chen C."/>
            <person name="Wu H."/>
            <person name="Zhao Y."/>
            <person name="Zhang J."/>
            <person name="Li Y."/>
            <person name="Zhou W."/>
            <person name="Zhang B."/>
            <person name="Hu W."/>
            <person name="Eijk M."/>
            <person name="Tang J."/>
            <person name="Witsenboer H."/>
            <person name="Zhao S."/>
            <person name="Li Z."/>
            <person name="Zhang A."/>
            <person name="Wang D."/>
            <person name="Liang C."/>
        </authorList>
    </citation>
    <scope>NUCLEOTIDE SEQUENCE [LARGE SCALE GENOMIC DNA]</scope>
    <source>
        <strain evidence="2">cv. G1812</strain>
    </source>
</reference>
<keyword evidence="3" id="KW-1185">Reference proteome</keyword>
<dbReference type="EnsemblPlants" id="TuG1812G0300001735.01.T01">
    <property type="protein sequence ID" value="TuG1812G0300001735.01.T01.cds295672"/>
    <property type="gene ID" value="TuG1812G0300001735.01"/>
</dbReference>